<protein>
    <submittedName>
        <fullName evidence="1">Uncharacterized protein</fullName>
    </submittedName>
</protein>
<comment type="caution">
    <text evidence="1">The sequence shown here is derived from an EMBL/GenBank/DDBJ whole genome shotgun (WGS) entry which is preliminary data.</text>
</comment>
<evidence type="ECO:0000313" key="2">
    <source>
        <dbReference type="Proteomes" id="UP000315295"/>
    </source>
</evidence>
<dbReference type="EMBL" id="VIEB01000880">
    <property type="protein sequence ID" value="TQD78993.1"/>
    <property type="molecule type" value="Genomic_DNA"/>
</dbReference>
<sequence>MSGNCVITACSSHYVFYEIMAIYWQAIHIIKAMDLSVYHSILALKRVILTFTTCNVLVCSTQFHQSLWLLVSGARFLQISLSP</sequence>
<dbReference type="Proteomes" id="UP000315295">
    <property type="component" value="Unassembled WGS sequence"/>
</dbReference>
<gene>
    <name evidence="1" type="ORF">C1H46_035470</name>
</gene>
<name>A0A540KXP4_MALBA</name>
<keyword evidence="2" id="KW-1185">Reference proteome</keyword>
<dbReference type="AlphaFoldDB" id="A0A540KXP4"/>
<reference evidence="1 2" key="1">
    <citation type="journal article" date="2019" name="G3 (Bethesda)">
        <title>Sequencing of a Wild Apple (Malus baccata) Genome Unravels the Differences Between Cultivated and Wild Apple Species Regarding Disease Resistance and Cold Tolerance.</title>
        <authorList>
            <person name="Chen X."/>
        </authorList>
    </citation>
    <scope>NUCLEOTIDE SEQUENCE [LARGE SCALE GENOMIC DNA]</scope>
    <source>
        <strain evidence="2">cv. Shandingzi</strain>
        <tissue evidence="1">Leaves</tissue>
    </source>
</reference>
<organism evidence="1 2">
    <name type="scientific">Malus baccata</name>
    <name type="common">Siberian crab apple</name>
    <name type="synonym">Pyrus baccata</name>
    <dbReference type="NCBI Taxonomy" id="106549"/>
    <lineage>
        <taxon>Eukaryota</taxon>
        <taxon>Viridiplantae</taxon>
        <taxon>Streptophyta</taxon>
        <taxon>Embryophyta</taxon>
        <taxon>Tracheophyta</taxon>
        <taxon>Spermatophyta</taxon>
        <taxon>Magnoliopsida</taxon>
        <taxon>eudicotyledons</taxon>
        <taxon>Gunneridae</taxon>
        <taxon>Pentapetalae</taxon>
        <taxon>rosids</taxon>
        <taxon>fabids</taxon>
        <taxon>Rosales</taxon>
        <taxon>Rosaceae</taxon>
        <taxon>Amygdaloideae</taxon>
        <taxon>Maleae</taxon>
        <taxon>Malus</taxon>
    </lineage>
</organism>
<proteinExistence type="predicted"/>
<evidence type="ECO:0000313" key="1">
    <source>
        <dbReference type="EMBL" id="TQD78993.1"/>
    </source>
</evidence>
<accession>A0A540KXP4</accession>